<evidence type="ECO:0000259" key="2">
    <source>
        <dbReference type="PROSITE" id="PS50181"/>
    </source>
</evidence>
<dbReference type="EMBL" id="ML993851">
    <property type="protein sequence ID" value="KAF2205691.1"/>
    <property type="molecule type" value="Genomic_DNA"/>
</dbReference>
<dbReference type="OrthoDB" id="3642468at2759"/>
<protein>
    <recommendedName>
        <fullName evidence="2">F-box domain-containing protein</fullName>
    </recommendedName>
</protein>
<dbReference type="Gene3D" id="1.20.1280.50">
    <property type="match status" value="1"/>
</dbReference>
<keyword evidence="4" id="KW-1185">Reference proteome</keyword>
<accession>A0A9P4JWK4</accession>
<dbReference type="InterPro" id="IPR001810">
    <property type="entry name" value="F-box_dom"/>
</dbReference>
<comment type="caution">
    <text evidence="3">The sequence shown here is derived from an EMBL/GenBank/DDBJ whole genome shotgun (WGS) entry which is preliminary data.</text>
</comment>
<dbReference type="AlphaFoldDB" id="A0A9P4JWK4"/>
<dbReference type="Pfam" id="PF12937">
    <property type="entry name" value="F-box-like"/>
    <property type="match status" value="1"/>
</dbReference>
<organism evidence="3 4">
    <name type="scientific">Delitschia confertaspora ATCC 74209</name>
    <dbReference type="NCBI Taxonomy" id="1513339"/>
    <lineage>
        <taxon>Eukaryota</taxon>
        <taxon>Fungi</taxon>
        <taxon>Dikarya</taxon>
        <taxon>Ascomycota</taxon>
        <taxon>Pezizomycotina</taxon>
        <taxon>Dothideomycetes</taxon>
        <taxon>Pleosporomycetidae</taxon>
        <taxon>Pleosporales</taxon>
        <taxon>Delitschiaceae</taxon>
        <taxon>Delitschia</taxon>
    </lineage>
</organism>
<dbReference type="CDD" id="cd09917">
    <property type="entry name" value="F-box_SF"/>
    <property type="match status" value="1"/>
</dbReference>
<feature type="domain" description="F-box" evidence="2">
    <location>
        <begin position="50"/>
        <end position="98"/>
    </location>
</feature>
<dbReference type="Proteomes" id="UP000799536">
    <property type="component" value="Unassembled WGS sequence"/>
</dbReference>
<proteinExistence type="predicted"/>
<dbReference type="SUPFAM" id="SSF81383">
    <property type="entry name" value="F-box domain"/>
    <property type="match status" value="1"/>
</dbReference>
<dbReference type="InterPro" id="IPR036047">
    <property type="entry name" value="F-box-like_dom_sf"/>
</dbReference>
<name>A0A9P4JWK4_9PLEO</name>
<reference evidence="3" key="1">
    <citation type="journal article" date="2020" name="Stud. Mycol.">
        <title>101 Dothideomycetes genomes: a test case for predicting lifestyles and emergence of pathogens.</title>
        <authorList>
            <person name="Haridas S."/>
            <person name="Albert R."/>
            <person name="Binder M."/>
            <person name="Bloem J."/>
            <person name="Labutti K."/>
            <person name="Salamov A."/>
            <person name="Andreopoulos B."/>
            <person name="Baker S."/>
            <person name="Barry K."/>
            <person name="Bills G."/>
            <person name="Bluhm B."/>
            <person name="Cannon C."/>
            <person name="Castanera R."/>
            <person name="Culley D."/>
            <person name="Daum C."/>
            <person name="Ezra D."/>
            <person name="Gonzalez J."/>
            <person name="Henrissat B."/>
            <person name="Kuo A."/>
            <person name="Liang C."/>
            <person name="Lipzen A."/>
            <person name="Lutzoni F."/>
            <person name="Magnuson J."/>
            <person name="Mondo S."/>
            <person name="Nolan M."/>
            <person name="Ohm R."/>
            <person name="Pangilinan J."/>
            <person name="Park H.-J."/>
            <person name="Ramirez L."/>
            <person name="Alfaro M."/>
            <person name="Sun H."/>
            <person name="Tritt A."/>
            <person name="Yoshinaga Y."/>
            <person name="Zwiers L.-H."/>
            <person name="Turgeon B."/>
            <person name="Goodwin S."/>
            <person name="Spatafora J."/>
            <person name="Crous P."/>
            <person name="Grigoriev I."/>
        </authorList>
    </citation>
    <scope>NUCLEOTIDE SEQUENCE</scope>
    <source>
        <strain evidence="3">ATCC 74209</strain>
    </source>
</reference>
<gene>
    <name evidence="3" type="ORF">GQ43DRAFT_452957</name>
</gene>
<evidence type="ECO:0000313" key="4">
    <source>
        <dbReference type="Proteomes" id="UP000799536"/>
    </source>
</evidence>
<sequence>MKKHHEDHDDLSEPLEDKTAALTLRSKKTGRLAKKAEKKLTKHLQRHDSPVTLLSHPPELLSDILSYLRPSDLFSTSLVCRSLLLTVFSNDSAIAREIISRRYAYLSQSLPLPVLASSLESETHSALSNPRRTELLQIHKKPYTHIPPPDPGTICTCLTLVDFAQWQGHLDRGEPLPIIPRGRNPEWNCELVDQTRRKVLLALRSPLHYARILEAHLDSTVRSIRRHGQNTGNRRKRFVMTSADAGSGTDVFLQGMGPPSLEFPFHRDEYYLLEAYMPGRWWRKERGGWVYYLKGQHERDVEMAKSWLVGNKN</sequence>
<evidence type="ECO:0000313" key="3">
    <source>
        <dbReference type="EMBL" id="KAF2205691.1"/>
    </source>
</evidence>
<evidence type="ECO:0000256" key="1">
    <source>
        <dbReference type="SAM" id="MobiDB-lite"/>
    </source>
</evidence>
<dbReference type="PROSITE" id="PS50181">
    <property type="entry name" value="FBOX"/>
    <property type="match status" value="1"/>
</dbReference>
<feature type="region of interest" description="Disordered" evidence="1">
    <location>
        <begin position="1"/>
        <end position="34"/>
    </location>
</feature>